<sequence>MLILTINLKLTARNVCSHDVTARRTSPLNPIRVLERRTSNTNTTSTSNIASVPPSQTTQIASGTKLVTKHCNATAKQNYVPHSANHLNPSQKKNANFAANDPGIGQNKKLSPHHEPRAKFDMQLPDVKATESSPPDHEMNAGDNAPWEAPTPDVQHEQLSVGYDNGGINPVRCCDPVANHGSADKSPTECGRTDYPDCARIDEELHQPPRVVSSSTGRPSPHLEPLSTHSTEATSANGLL</sequence>
<dbReference type="EnsemblMetazoa" id="GAUT022309-RA">
    <property type="protein sequence ID" value="GAUT022309-PA"/>
    <property type="gene ID" value="GAUT022309"/>
</dbReference>
<dbReference type="AlphaFoldDB" id="A0A1A9V107"/>
<keyword evidence="3" id="KW-1185">Reference proteome</keyword>
<accession>A0A1A9V107</accession>
<proteinExistence type="predicted"/>
<feature type="region of interest" description="Disordered" evidence="1">
    <location>
        <begin position="201"/>
        <end position="240"/>
    </location>
</feature>
<reference evidence="2" key="1">
    <citation type="submission" date="2020-05" db="UniProtKB">
        <authorList>
            <consortium name="EnsemblMetazoa"/>
        </authorList>
    </citation>
    <scope>IDENTIFICATION</scope>
    <source>
        <strain evidence="2">TTRI</strain>
    </source>
</reference>
<feature type="compositionally biased region" description="Polar residues" evidence="1">
    <location>
        <begin position="85"/>
        <end position="94"/>
    </location>
</feature>
<evidence type="ECO:0000313" key="3">
    <source>
        <dbReference type="Proteomes" id="UP000078200"/>
    </source>
</evidence>
<dbReference type="VEuPathDB" id="VectorBase:GAUT022309"/>
<name>A0A1A9V107_GLOAU</name>
<evidence type="ECO:0000256" key="1">
    <source>
        <dbReference type="SAM" id="MobiDB-lite"/>
    </source>
</evidence>
<protein>
    <submittedName>
        <fullName evidence="2">Uncharacterized protein</fullName>
    </submittedName>
</protein>
<feature type="compositionally biased region" description="Polar residues" evidence="1">
    <location>
        <begin position="227"/>
        <end position="240"/>
    </location>
</feature>
<feature type="region of interest" description="Disordered" evidence="1">
    <location>
        <begin position="81"/>
        <end position="114"/>
    </location>
</feature>
<evidence type="ECO:0000313" key="2">
    <source>
        <dbReference type="EnsemblMetazoa" id="GAUT022309-PA"/>
    </source>
</evidence>
<organism evidence="2 3">
    <name type="scientific">Glossina austeni</name>
    <name type="common">Savannah tsetse fly</name>
    <dbReference type="NCBI Taxonomy" id="7395"/>
    <lineage>
        <taxon>Eukaryota</taxon>
        <taxon>Metazoa</taxon>
        <taxon>Ecdysozoa</taxon>
        <taxon>Arthropoda</taxon>
        <taxon>Hexapoda</taxon>
        <taxon>Insecta</taxon>
        <taxon>Pterygota</taxon>
        <taxon>Neoptera</taxon>
        <taxon>Endopterygota</taxon>
        <taxon>Diptera</taxon>
        <taxon>Brachycera</taxon>
        <taxon>Muscomorpha</taxon>
        <taxon>Hippoboscoidea</taxon>
        <taxon>Glossinidae</taxon>
        <taxon>Glossina</taxon>
    </lineage>
</organism>
<feature type="region of interest" description="Disordered" evidence="1">
    <location>
        <begin position="127"/>
        <end position="152"/>
    </location>
</feature>
<dbReference type="Proteomes" id="UP000078200">
    <property type="component" value="Unassembled WGS sequence"/>
</dbReference>